<feature type="region of interest" description="Disordered" evidence="1">
    <location>
        <begin position="853"/>
        <end position="878"/>
    </location>
</feature>
<feature type="region of interest" description="Disordered" evidence="1">
    <location>
        <begin position="105"/>
        <end position="163"/>
    </location>
</feature>
<feature type="region of interest" description="Disordered" evidence="1">
    <location>
        <begin position="462"/>
        <end position="481"/>
    </location>
</feature>
<name>A0A9P4SAF3_9PEZI</name>
<feature type="region of interest" description="Disordered" evidence="1">
    <location>
        <begin position="777"/>
        <end position="839"/>
    </location>
</feature>
<dbReference type="Pfam" id="PF14636">
    <property type="entry name" value="FNIP_N"/>
    <property type="match status" value="1"/>
</dbReference>
<feature type="compositionally biased region" description="Low complexity" evidence="1">
    <location>
        <begin position="779"/>
        <end position="792"/>
    </location>
</feature>
<feature type="compositionally biased region" description="Low complexity" evidence="1">
    <location>
        <begin position="1123"/>
        <end position="1132"/>
    </location>
</feature>
<feature type="region of interest" description="Disordered" evidence="1">
    <location>
        <begin position="618"/>
        <end position="699"/>
    </location>
</feature>
<evidence type="ECO:0000313" key="4">
    <source>
        <dbReference type="Proteomes" id="UP000799429"/>
    </source>
</evidence>
<organism evidence="3 4">
    <name type="scientific">Patellaria atrata CBS 101060</name>
    <dbReference type="NCBI Taxonomy" id="1346257"/>
    <lineage>
        <taxon>Eukaryota</taxon>
        <taxon>Fungi</taxon>
        <taxon>Dikarya</taxon>
        <taxon>Ascomycota</taxon>
        <taxon>Pezizomycotina</taxon>
        <taxon>Dothideomycetes</taxon>
        <taxon>Dothideomycetes incertae sedis</taxon>
        <taxon>Patellariales</taxon>
        <taxon>Patellariaceae</taxon>
        <taxon>Patellaria</taxon>
    </lineage>
</organism>
<feature type="compositionally biased region" description="Polar residues" evidence="1">
    <location>
        <begin position="618"/>
        <end position="652"/>
    </location>
</feature>
<gene>
    <name evidence="3" type="ORF">M501DRAFT_975697</name>
</gene>
<reference evidence="3" key="1">
    <citation type="journal article" date="2020" name="Stud. Mycol.">
        <title>101 Dothideomycetes genomes: a test case for predicting lifestyles and emergence of pathogens.</title>
        <authorList>
            <person name="Haridas S."/>
            <person name="Albert R."/>
            <person name="Binder M."/>
            <person name="Bloem J."/>
            <person name="Labutti K."/>
            <person name="Salamov A."/>
            <person name="Andreopoulos B."/>
            <person name="Baker S."/>
            <person name="Barry K."/>
            <person name="Bills G."/>
            <person name="Bluhm B."/>
            <person name="Cannon C."/>
            <person name="Castanera R."/>
            <person name="Culley D."/>
            <person name="Daum C."/>
            <person name="Ezra D."/>
            <person name="Gonzalez J."/>
            <person name="Henrissat B."/>
            <person name="Kuo A."/>
            <person name="Liang C."/>
            <person name="Lipzen A."/>
            <person name="Lutzoni F."/>
            <person name="Magnuson J."/>
            <person name="Mondo S."/>
            <person name="Nolan M."/>
            <person name="Ohm R."/>
            <person name="Pangilinan J."/>
            <person name="Park H.-J."/>
            <person name="Ramirez L."/>
            <person name="Alfaro M."/>
            <person name="Sun H."/>
            <person name="Tritt A."/>
            <person name="Yoshinaga Y."/>
            <person name="Zwiers L.-H."/>
            <person name="Turgeon B."/>
            <person name="Goodwin S."/>
            <person name="Spatafora J."/>
            <person name="Crous P."/>
            <person name="Grigoriev I."/>
        </authorList>
    </citation>
    <scope>NUCLEOTIDE SEQUENCE</scope>
    <source>
        <strain evidence="3">CBS 101060</strain>
    </source>
</reference>
<feature type="compositionally biased region" description="Basic and acidic residues" evidence="1">
    <location>
        <begin position="805"/>
        <end position="815"/>
    </location>
</feature>
<feature type="compositionally biased region" description="Polar residues" evidence="1">
    <location>
        <begin position="864"/>
        <end position="877"/>
    </location>
</feature>
<feature type="compositionally biased region" description="Polar residues" evidence="1">
    <location>
        <begin position="288"/>
        <end position="305"/>
    </location>
</feature>
<evidence type="ECO:0000259" key="2">
    <source>
        <dbReference type="Pfam" id="PF14636"/>
    </source>
</evidence>
<sequence>MLGQLLHSFNPSRRGVPRPPTMIESEVEDAHTKNLLFPDAAILLPEGQAYHLSSPPSTVGNVSGNGYDGTQEGNLSDLEHSRDVRFIIAQDEVHGHRAVLFDSKQHSLSESPKESPTMRAVRRPSVSGGPSLPPTGAFSSRRASLTSEITPPRSPAALPGGGVFFRSRARNTSISSMPNIDETTSNRTWESDEIVKTCLDCMFGNVAMGYRGPGYKFHIVPLEPKAPEQSIPSPILEGSSSFGRAEGRRRSNLARSYTPSNPPPDLPPWSAESPNLSNKDAPRRTLIYTRTFSVPDQIEPTTGTPRDSPMTPHGSLNKGHSFPFSRNDAGNRPSNLHQQRSRATKSPMYAITLIVHLPVSQSRPSVRFPKMAQRTPGSLHGHDSLASSLDSDQRAGWSLIDTASVMDSFWSSTSDVDERVDAVGHHWDVITRTLNALQVVAQKKIIELFKAQGMVDSAVPASQLSNRTSLPTQNGHPQGNRQHYLRPYELAFDKEIKNAVARASERVVRGMKIPRVITGQGRWGVWREEARWLGRWAGGRDQNFFFFNLLTAFLGTHTEWLSILGPKWHRKRHYEQQKSNVGEDIGLFSRTVIASTDKMAARRLIFLLSTFLPASHITQDNASPARPSTSASFRAYSQSPPSNLTVSRQPSLRRTINRRGNRSRTNMKHSLPGKGQESSTANVTEESESADPSFSQYHHSRRPSEALSFVTIADLPNLSHIDLNARKCSAATTSTVTPEDAIPVAHFTSHRGTHTGPRPGSSSSLASTNLINALQRNNSATASSPSSESQPSRWGSLMSFWSSNGRRESSTDHSDILQTTDEGLGISGAGPRVQDRRSKSRLEQMVDEAGMVGTYKHDFDDPSQPVSEDSAASSRQLPSDVHIIRTAGRPIPARPRTSHSPLKLSVNSADGVIDVDIPIPSFGSPLNSPFLGAAQSVSSAEGGSSYGQTSIQSYSRRQDHENRVNVAGWLSKFHPDFSLQGVNQYPELERDIREAMQLEPTPLSSSVTPTIESGPVEKWIDVAQTLIADTTSFTVKRIRLRRHVRLIPMPNQPAMTPGPHAQRSQYGNPYSMGAGPNLPMTEMLLGEQWDDEQICDLDGILADAVERVLATSTTPDTTKDPSRVSSRSSSVRGRPEPEEQAIQTPVLEIPKHECKCVVLGALEQIVKTVNKGEKRAREKAEGKNIQESKRKERLGAGDSTLRDGVRRWLRDVEDAAAK</sequence>
<dbReference type="InterPro" id="IPR028084">
    <property type="entry name" value="FNIP_N_dom"/>
</dbReference>
<dbReference type="EMBL" id="MU006096">
    <property type="protein sequence ID" value="KAF2838834.1"/>
    <property type="molecule type" value="Genomic_DNA"/>
</dbReference>
<feature type="compositionally biased region" description="Polar residues" evidence="1">
    <location>
        <begin position="137"/>
        <end position="149"/>
    </location>
</feature>
<dbReference type="PANTHER" id="PTHR21634">
    <property type="entry name" value="RE13835P"/>
    <property type="match status" value="1"/>
</dbReference>
<dbReference type="OrthoDB" id="5428015at2759"/>
<comment type="caution">
    <text evidence="3">The sequence shown here is derived from an EMBL/GenBank/DDBJ whole genome shotgun (WGS) entry which is preliminary data.</text>
</comment>
<dbReference type="GO" id="GO:0042030">
    <property type="term" value="F:ATPase inhibitor activity"/>
    <property type="evidence" value="ECO:0007669"/>
    <property type="project" value="TreeGrafter"/>
</dbReference>
<dbReference type="GO" id="GO:0051087">
    <property type="term" value="F:protein-folding chaperone binding"/>
    <property type="evidence" value="ECO:0007669"/>
    <property type="project" value="TreeGrafter"/>
</dbReference>
<feature type="region of interest" description="Disordered" evidence="1">
    <location>
        <begin position="1111"/>
        <end position="1143"/>
    </location>
</feature>
<feature type="region of interest" description="Disordered" evidence="1">
    <location>
        <begin position="226"/>
        <end position="343"/>
    </location>
</feature>
<feature type="compositionally biased region" description="Basic residues" evidence="1">
    <location>
        <begin position="655"/>
        <end position="667"/>
    </location>
</feature>
<feature type="domain" description="Folliculin-interacting protein N-terminal" evidence="2">
    <location>
        <begin position="83"/>
        <end position="226"/>
    </location>
</feature>
<evidence type="ECO:0000313" key="3">
    <source>
        <dbReference type="EMBL" id="KAF2838834.1"/>
    </source>
</evidence>
<dbReference type="AlphaFoldDB" id="A0A9P4SAF3"/>
<dbReference type="Proteomes" id="UP000799429">
    <property type="component" value="Unassembled WGS sequence"/>
</dbReference>
<protein>
    <recommendedName>
        <fullName evidence="2">Folliculin-interacting protein N-terminal domain-containing protein</fullName>
    </recommendedName>
</protein>
<proteinExistence type="predicted"/>
<feature type="compositionally biased region" description="Polar residues" evidence="1">
    <location>
        <begin position="676"/>
        <end position="697"/>
    </location>
</feature>
<feature type="region of interest" description="Disordered" evidence="1">
    <location>
        <begin position="1171"/>
        <end position="1201"/>
    </location>
</feature>
<dbReference type="GO" id="GO:0005737">
    <property type="term" value="C:cytoplasm"/>
    <property type="evidence" value="ECO:0007669"/>
    <property type="project" value="TreeGrafter"/>
</dbReference>
<dbReference type="PANTHER" id="PTHR21634:SF9">
    <property type="entry name" value="RE13835P"/>
    <property type="match status" value="1"/>
</dbReference>
<accession>A0A9P4SAF3</accession>
<evidence type="ECO:0000256" key="1">
    <source>
        <dbReference type="SAM" id="MobiDB-lite"/>
    </source>
</evidence>
<keyword evidence="4" id="KW-1185">Reference proteome</keyword>